<dbReference type="NCBIfam" id="NF003768">
    <property type="entry name" value="PRK05365.1"/>
    <property type="match status" value="1"/>
</dbReference>
<dbReference type="InterPro" id="IPR029479">
    <property type="entry name" value="Nitroreductase"/>
</dbReference>
<dbReference type="OrthoDB" id="9784375at2"/>
<dbReference type="HAMAP" id="MF_01204">
    <property type="entry name" value="Oxidoreductase_RutE_HadB"/>
    <property type="match status" value="1"/>
</dbReference>
<dbReference type="SUPFAM" id="SSF55469">
    <property type="entry name" value="FMN-dependent nitroreductase-like"/>
    <property type="match status" value="1"/>
</dbReference>
<keyword evidence="4 5" id="KW-0560">Oxidoreductase</keyword>
<keyword evidence="2 5" id="KW-0288">FMN</keyword>
<comment type="cofactor">
    <cofactor evidence="5">
        <name>FMN</name>
        <dbReference type="ChEBI" id="CHEBI:58210"/>
    </cofactor>
</comment>
<dbReference type="PANTHER" id="PTHR43543">
    <property type="entry name" value="MALONIC SEMIALDEHYDE REDUCTASE RUTE-RELATED"/>
    <property type="match status" value="1"/>
</dbReference>
<dbReference type="InterPro" id="IPR000415">
    <property type="entry name" value="Nitroreductase-like"/>
</dbReference>
<dbReference type="GO" id="GO:0016491">
    <property type="term" value="F:oxidoreductase activity"/>
    <property type="evidence" value="ECO:0007669"/>
    <property type="project" value="UniProtKB-UniRule"/>
</dbReference>
<keyword evidence="1 5" id="KW-0285">Flavoprotein</keyword>
<reference evidence="7 8" key="1">
    <citation type="submission" date="2019-02" db="EMBL/GenBank/DDBJ databases">
        <authorList>
            <person name="Li Y."/>
        </authorList>
    </citation>
    <scope>NUCLEOTIDE SEQUENCE [LARGE SCALE GENOMIC DNA]</scope>
    <source>
        <strain evidence="7 8">3-7</strain>
    </source>
</reference>
<sequence>MSKQEQDVERGASEASLDLLFKSARSYNGYLDHPIADGLLEQVWELASLGPTSANMSPARIVWVRSEEAREKLAGLASSTNGKKIRQAPVTAIIGMDYDFADKLLYLFPHVDARSWFTGTPEIVATNAMRNSTLQGAYLIMAARALGLDTGPMSGFDNDAVDQAFFAGTNIRSNFIITLGYGDPSSIFPRLPRLSFDEATWSA</sequence>
<dbReference type="Gene3D" id="3.40.109.10">
    <property type="entry name" value="NADH Oxidase"/>
    <property type="match status" value="1"/>
</dbReference>
<keyword evidence="8" id="KW-1185">Reference proteome</keyword>
<evidence type="ECO:0000313" key="7">
    <source>
        <dbReference type="EMBL" id="RZF63514.1"/>
    </source>
</evidence>
<gene>
    <name evidence="7" type="ORF">EWE75_15910</name>
</gene>
<dbReference type="PANTHER" id="PTHR43543:SF1">
    <property type="entry name" value="MALONIC SEMIALDEHYDE REDUCTASE RUTE-RELATED"/>
    <property type="match status" value="1"/>
</dbReference>
<comment type="caution">
    <text evidence="7">The sequence shown here is derived from an EMBL/GenBank/DDBJ whole genome shotgun (WGS) entry which is preliminary data.</text>
</comment>
<proteinExistence type="inferred from homology"/>
<dbReference type="EMBL" id="SGIS01000025">
    <property type="protein sequence ID" value="RZF63514.1"/>
    <property type="molecule type" value="Genomic_DNA"/>
</dbReference>
<feature type="domain" description="Nitroreductase" evidence="6">
    <location>
        <begin position="24"/>
        <end position="181"/>
    </location>
</feature>
<dbReference type="RefSeq" id="WP_130159084.1">
    <property type="nucleotide sequence ID" value="NZ_SGIS01000025.1"/>
</dbReference>
<dbReference type="EC" id="1.-.-.-" evidence="5"/>
<dbReference type="Pfam" id="PF00881">
    <property type="entry name" value="Nitroreductase"/>
    <property type="match status" value="1"/>
</dbReference>
<evidence type="ECO:0000256" key="1">
    <source>
        <dbReference type="ARBA" id="ARBA00022630"/>
    </source>
</evidence>
<keyword evidence="5" id="KW-0520">NAD</keyword>
<dbReference type="Proteomes" id="UP000292085">
    <property type="component" value="Unassembled WGS sequence"/>
</dbReference>
<dbReference type="InterPro" id="IPR023936">
    <property type="entry name" value="RutE-like"/>
</dbReference>
<evidence type="ECO:0000256" key="2">
    <source>
        <dbReference type="ARBA" id="ARBA00022643"/>
    </source>
</evidence>
<evidence type="ECO:0000256" key="3">
    <source>
        <dbReference type="ARBA" id="ARBA00022857"/>
    </source>
</evidence>
<evidence type="ECO:0000259" key="6">
    <source>
        <dbReference type="Pfam" id="PF00881"/>
    </source>
</evidence>
<comment type="similarity">
    <text evidence="5">Belongs to the nitroreductase family. HadB/RutE subfamily.</text>
</comment>
<dbReference type="AlphaFoldDB" id="A0A4Q6Y1D2"/>
<evidence type="ECO:0000256" key="5">
    <source>
        <dbReference type="HAMAP-Rule" id="MF_01204"/>
    </source>
</evidence>
<accession>A0A4Q6Y1D2</accession>
<dbReference type="CDD" id="cd02148">
    <property type="entry name" value="RutE-like"/>
    <property type="match status" value="1"/>
</dbReference>
<name>A0A4Q6Y1D2_9SPHN</name>
<keyword evidence="3 5" id="KW-0521">NADP</keyword>
<evidence type="ECO:0000313" key="8">
    <source>
        <dbReference type="Proteomes" id="UP000292085"/>
    </source>
</evidence>
<evidence type="ECO:0000256" key="4">
    <source>
        <dbReference type="ARBA" id="ARBA00023002"/>
    </source>
</evidence>
<protein>
    <recommendedName>
        <fullName evidence="5">Putative NADH dehydrogenase/NAD(P)H nitroreductase EWE75_15910</fullName>
        <ecNumber evidence="5">1.-.-.-</ecNumber>
    </recommendedName>
</protein>
<dbReference type="InterPro" id="IPR050461">
    <property type="entry name" value="Nitroreductase_HadB/RutE"/>
</dbReference>
<organism evidence="7 8">
    <name type="scientific">Sphingomonas populi</name>
    <dbReference type="NCBI Taxonomy" id="2484750"/>
    <lineage>
        <taxon>Bacteria</taxon>
        <taxon>Pseudomonadati</taxon>
        <taxon>Pseudomonadota</taxon>
        <taxon>Alphaproteobacteria</taxon>
        <taxon>Sphingomonadales</taxon>
        <taxon>Sphingomonadaceae</taxon>
        <taxon>Sphingomonas</taxon>
    </lineage>
</organism>